<name>A0ABX1CC19_9ACTN</name>
<evidence type="ECO:0000256" key="1">
    <source>
        <dbReference type="ARBA" id="ARBA00006817"/>
    </source>
</evidence>
<comment type="caution">
    <text evidence="3">The sequence shown here is derived from an EMBL/GenBank/DDBJ whole genome shotgun (WGS) entry which is preliminary data.</text>
</comment>
<dbReference type="EMBL" id="JAAVJC010000036">
    <property type="protein sequence ID" value="NJQ14752.1"/>
    <property type="molecule type" value="Genomic_DNA"/>
</dbReference>
<reference evidence="3 4" key="1">
    <citation type="submission" date="2020-03" db="EMBL/GenBank/DDBJ databases">
        <title>Draft genome of Streptomyces sp. ventii, isolated from the Axial Seamount in the Pacific Ocean, and resequencing of the two type strains Streptomyces lonarensis strain NCL 716 and Streptomyces bohaiensis strain 11A07.</title>
        <authorList>
            <person name="Loughran R.M."/>
            <person name="Pfannmuller K.M."/>
            <person name="Wasson B.J."/>
            <person name="Deadmond M.C."/>
            <person name="Paddock B.E."/>
            <person name="Koyack M.J."/>
            <person name="Gallegos D.A."/>
            <person name="Mitchell E.A."/>
            <person name="Ushijima B."/>
            <person name="Saw J.H."/>
            <person name="Mcphail K.L."/>
            <person name="Videau P."/>
        </authorList>
    </citation>
    <scope>NUCLEOTIDE SEQUENCE [LARGE SCALE GENOMIC DNA]</scope>
    <source>
        <strain evidence="3 4">11A07</strain>
    </source>
</reference>
<keyword evidence="4" id="KW-1185">Reference proteome</keyword>
<dbReference type="Proteomes" id="UP000727056">
    <property type="component" value="Unassembled WGS sequence"/>
</dbReference>
<gene>
    <name evidence="3" type="ORF">HCN52_07290</name>
</gene>
<dbReference type="RefSeq" id="WP_168087540.1">
    <property type="nucleotide sequence ID" value="NZ_BHZH01000088.1"/>
</dbReference>
<dbReference type="Gene3D" id="3.30.530.20">
    <property type="match status" value="1"/>
</dbReference>
<dbReference type="InterPro" id="IPR023393">
    <property type="entry name" value="START-like_dom_sf"/>
</dbReference>
<evidence type="ECO:0000259" key="2">
    <source>
        <dbReference type="Pfam" id="PF08327"/>
    </source>
</evidence>
<evidence type="ECO:0000313" key="3">
    <source>
        <dbReference type="EMBL" id="NJQ14752.1"/>
    </source>
</evidence>
<dbReference type="SUPFAM" id="SSF55961">
    <property type="entry name" value="Bet v1-like"/>
    <property type="match status" value="1"/>
</dbReference>
<feature type="domain" description="Activator of Hsp90 ATPase homologue 1/2-like C-terminal" evidence="2">
    <location>
        <begin position="2"/>
        <end position="107"/>
    </location>
</feature>
<dbReference type="Pfam" id="PF08327">
    <property type="entry name" value="AHSA1"/>
    <property type="match status" value="1"/>
</dbReference>
<sequence length="124" mass="13528">MCEIDLRPGGTWRYVVHEPGDGGGYDVAFHGEFREVRAPHLLVTTEVHEGMPPATALDTVQFDEDEHGVTTLTLDVLHEVPAHRDAQLATGMEGGMQVSMDRLEELVTRGAHRPDQPPPASPPA</sequence>
<accession>A0ABX1CC19</accession>
<protein>
    <submittedName>
        <fullName evidence="3">ATPase</fullName>
    </submittedName>
</protein>
<organism evidence="3 4">
    <name type="scientific">Streptomyces bohaiensis</name>
    <dbReference type="NCBI Taxonomy" id="1431344"/>
    <lineage>
        <taxon>Bacteria</taxon>
        <taxon>Bacillati</taxon>
        <taxon>Actinomycetota</taxon>
        <taxon>Actinomycetes</taxon>
        <taxon>Kitasatosporales</taxon>
        <taxon>Streptomycetaceae</taxon>
        <taxon>Streptomyces</taxon>
    </lineage>
</organism>
<comment type="similarity">
    <text evidence="1">Belongs to the AHA1 family.</text>
</comment>
<proteinExistence type="inferred from homology"/>
<dbReference type="InterPro" id="IPR013538">
    <property type="entry name" value="ASHA1/2-like_C"/>
</dbReference>
<evidence type="ECO:0000313" key="4">
    <source>
        <dbReference type="Proteomes" id="UP000727056"/>
    </source>
</evidence>